<evidence type="ECO:0000313" key="2">
    <source>
        <dbReference type="Proteomes" id="UP001500604"/>
    </source>
</evidence>
<comment type="caution">
    <text evidence="1">The sequence shown here is derived from an EMBL/GenBank/DDBJ whole genome shotgun (WGS) entry which is preliminary data.</text>
</comment>
<name>A0ABP8V2E7_9GAMM</name>
<keyword evidence="2" id="KW-1185">Reference proteome</keyword>
<evidence type="ECO:0000313" key="1">
    <source>
        <dbReference type="EMBL" id="GAA4650403.1"/>
    </source>
</evidence>
<dbReference type="Proteomes" id="UP001500604">
    <property type="component" value="Unassembled WGS sequence"/>
</dbReference>
<proteinExistence type="predicted"/>
<gene>
    <name evidence="1" type="ORF">GCM10023116_26860</name>
</gene>
<protein>
    <submittedName>
        <fullName evidence="1">Uncharacterized protein</fullName>
    </submittedName>
</protein>
<dbReference type="EMBL" id="BAABFL010000392">
    <property type="protein sequence ID" value="GAA4650403.1"/>
    <property type="molecule type" value="Genomic_DNA"/>
</dbReference>
<accession>A0ABP8V2E7</accession>
<organism evidence="1 2">
    <name type="scientific">Kistimonas scapharcae</name>
    <dbReference type="NCBI Taxonomy" id="1036133"/>
    <lineage>
        <taxon>Bacteria</taxon>
        <taxon>Pseudomonadati</taxon>
        <taxon>Pseudomonadota</taxon>
        <taxon>Gammaproteobacteria</taxon>
        <taxon>Oceanospirillales</taxon>
        <taxon>Endozoicomonadaceae</taxon>
        <taxon>Kistimonas</taxon>
    </lineage>
</organism>
<sequence length="61" mass="7006">MKAAGNIGQRFVDRCVGPEGCLGFVYYELPLNGEWSDLTANFRIERKGKDRYLVLEEIHVM</sequence>
<reference evidence="2" key="1">
    <citation type="journal article" date="2019" name="Int. J. Syst. Evol. Microbiol.">
        <title>The Global Catalogue of Microorganisms (GCM) 10K type strain sequencing project: providing services to taxonomists for standard genome sequencing and annotation.</title>
        <authorList>
            <consortium name="The Broad Institute Genomics Platform"/>
            <consortium name="The Broad Institute Genome Sequencing Center for Infectious Disease"/>
            <person name="Wu L."/>
            <person name="Ma J."/>
        </authorList>
    </citation>
    <scope>NUCLEOTIDE SEQUENCE [LARGE SCALE GENOMIC DNA]</scope>
    <source>
        <strain evidence="2">JCM 17805</strain>
    </source>
</reference>